<organism evidence="6 7">
    <name type="scientific">Ancylobacter vacuolatus</name>
    <dbReference type="NCBI Taxonomy" id="223389"/>
    <lineage>
        <taxon>Bacteria</taxon>
        <taxon>Pseudomonadati</taxon>
        <taxon>Pseudomonadota</taxon>
        <taxon>Alphaproteobacteria</taxon>
        <taxon>Hyphomicrobiales</taxon>
        <taxon>Xanthobacteraceae</taxon>
        <taxon>Ancylobacter</taxon>
    </lineage>
</organism>
<keyword evidence="3" id="KW-0560">Oxidoreductase</keyword>
<gene>
    <name evidence="6" type="ORF">J2S76_003511</name>
</gene>
<dbReference type="InterPro" id="IPR051260">
    <property type="entry name" value="Diverse_substr_monoxygenases"/>
</dbReference>
<keyword evidence="1" id="KW-0285">Flavoprotein</keyword>
<dbReference type="Gene3D" id="3.20.20.30">
    <property type="entry name" value="Luciferase-like domain"/>
    <property type="match status" value="1"/>
</dbReference>
<evidence type="ECO:0000256" key="4">
    <source>
        <dbReference type="ARBA" id="ARBA00023033"/>
    </source>
</evidence>
<reference evidence="6 7" key="1">
    <citation type="submission" date="2023-07" db="EMBL/GenBank/DDBJ databases">
        <title>Genomic Encyclopedia of Type Strains, Phase IV (KMG-IV): sequencing the most valuable type-strain genomes for metagenomic binning, comparative biology and taxonomic classification.</title>
        <authorList>
            <person name="Goeker M."/>
        </authorList>
    </citation>
    <scope>NUCLEOTIDE SEQUENCE [LARGE SCALE GENOMIC DNA]</scope>
    <source>
        <strain evidence="6 7">DSM 1277</strain>
    </source>
</reference>
<name>A0ABU0DKV6_9HYPH</name>
<dbReference type="RefSeq" id="WP_307062450.1">
    <property type="nucleotide sequence ID" value="NZ_JAUSUH010000009.1"/>
</dbReference>
<feature type="region of interest" description="Disordered" evidence="5">
    <location>
        <begin position="84"/>
        <end position="126"/>
    </location>
</feature>
<protein>
    <submittedName>
        <fullName evidence="6">Alkanesulfonate monooxygenase SsuD/methylene tetrahydromethanopterin reductase-like flavin-dependent oxidoreductase (Luciferase family)</fullName>
    </submittedName>
</protein>
<comment type="caution">
    <text evidence="6">The sequence shown here is derived from an EMBL/GenBank/DDBJ whole genome shotgun (WGS) entry which is preliminary data.</text>
</comment>
<keyword evidence="7" id="KW-1185">Reference proteome</keyword>
<dbReference type="PANTHER" id="PTHR30011">
    <property type="entry name" value="ALKANESULFONATE MONOOXYGENASE-RELATED"/>
    <property type="match status" value="1"/>
</dbReference>
<dbReference type="SUPFAM" id="SSF51679">
    <property type="entry name" value="Bacterial luciferase-like"/>
    <property type="match status" value="1"/>
</dbReference>
<dbReference type="InterPro" id="IPR036661">
    <property type="entry name" value="Luciferase-like_sf"/>
</dbReference>
<evidence type="ECO:0000313" key="7">
    <source>
        <dbReference type="Proteomes" id="UP001238467"/>
    </source>
</evidence>
<evidence type="ECO:0000313" key="6">
    <source>
        <dbReference type="EMBL" id="MDQ0349067.1"/>
    </source>
</evidence>
<keyword evidence="2" id="KW-0288">FMN</keyword>
<proteinExistence type="predicted"/>
<dbReference type="PANTHER" id="PTHR30011:SF16">
    <property type="entry name" value="C2H2 FINGER DOMAIN TRANSCRIPTION FACTOR (EUROFUNG)-RELATED"/>
    <property type="match status" value="1"/>
</dbReference>
<evidence type="ECO:0000256" key="5">
    <source>
        <dbReference type="SAM" id="MobiDB-lite"/>
    </source>
</evidence>
<sequence>MSAANGRAQICSSISPGQNVGLEGMADQDERYVLAEEYATLVKRLWDCWEPGAILHDRASGVLVDPAKVHNIDYAGKYDASRGPLNSGPCPEGRPIIAQAGGSSTGRAFAAAMPTPSSRRPRGART</sequence>
<keyword evidence="4" id="KW-0503">Monooxygenase</keyword>
<dbReference type="EMBL" id="JAUSUH010000009">
    <property type="protein sequence ID" value="MDQ0349067.1"/>
    <property type="molecule type" value="Genomic_DNA"/>
</dbReference>
<dbReference type="Proteomes" id="UP001238467">
    <property type="component" value="Unassembled WGS sequence"/>
</dbReference>
<accession>A0ABU0DKV6</accession>
<evidence type="ECO:0000256" key="2">
    <source>
        <dbReference type="ARBA" id="ARBA00022643"/>
    </source>
</evidence>
<evidence type="ECO:0000256" key="1">
    <source>
        <dbReference type="ARBA" id="ARBA00022630"/>
    </source>
</evidence>
<evidence type="ECO:0000256" key="3">
    <source>
        <dbReference type="ARBA" id="ARBA00023002"/>
    </source>
</evidence>